<dbReference type="OrthoDB" id="9789543at2"/>
<dbReference type="SUPFAM" id="SSF51735">
    <property type="entry name" value="NAD(P)-binding Rossmann-fold domains"/>
    <property type="match status" value="1"/>
</dbReference>
<dbReference type="STRING" id="679200.HMPREF9333_01736"/>
<accession>G5GJJ6</accession>
<name>G5GJJ6_9FIRM</name>
<evidence type="ECO:0000313" key="3">
    <source>
        <dbReference type="Proteomes" id="UP000003011"/>
    </source>
</evidence>
<dbReference type="Proteomes" id="UP000003011">
    <property type="component" value="Unassembled WGS sequence"/>
</dbReference>
<keyword evidence="3" id="KW-1185">Reference proteome</keyword>
<dbReference type="Pfam" id="PF01370">
    <property type="entry name" value="Epimerase"/>
    <property type="match status" value="1"/>
</dbReference>
<dbReference type="AlphaFoldDB" id="G5GJJ6"/>
<evidence type="ECO:0000259" key="1">
    <source>
        <dbReference type="Pfam" id="PF01370"/>
    </source>
</evidence>
<gene>
    <name evidence="2" type="ORF">HMPREF9333_01736</name>
</gene>
<dbReference type="InterPro" id="IPR001509">
    <property type="entry name" value="Epimerase_deHydtase"/>
</dbReference>
<dbReference type="InterPro" id="IPR050177">
    <property type="entry name" value="Lipid_A_modif_metabolic_enz"/>
</dbReference>
<dbReference type="eggNOG" id="COG0451">
    <property type="taxonomic scope" value="Bacteria"/>
</dbReference>
<organism evidence="2 3">
    <name type="scientific">Johnsonella ignava ATCC 51276</name>
    <dbReference type="NCBI Taxonomy" id="679200"/>
    <lineage>
        <taxon>Bacteria</taxon>
        <taxon>Bacillati</taxon>
        <taxon>Bacillota</taxon>
        <taxon>Clostridia</taxon>
        <taxon>Lachnospirales</taxon>
        <taxon>Lachnospiraceae</taxon>
        <taxon>Johnsonella</taxon>
    </lineage>
</organism>
<dbReference type="CDD" id="cd08946">
    <property type="entry name" value="SDR_e"/>
    <property type="match status" value="1"/>
</dbReference>
<dbReference type="PANTHER" id="PTHR43245">
    <property type="entry name" value="BIFUNCTIONAL POLYMYXIN RESISTANCE PROTEIN ARNA"/>
    <property type="match status" value="1"/>
</dbReference>
<comment type="caution">
    <text evidence="2">The sequence shown here is derived from an EMBL/GenBank/DDBJ whole genome shotgun (WGS) entry which is preliminary data.</text>
</comment>
<sequence>MKIFLTGATSFIGRYLAVELVKRNHEVYALVRPGSGNESKCDFRNIHVIRHDMNSIEEMSFNKFPRMDIFIHLAWAGEGADDRMNEKIQRLNIKNTLNLISLAQVTGCKRFIFAGSQAEYGVTLDRIGKKGFDRSYIYDENLSCSPVSEYGKAKLRVLQNACVLCEDMDMEYIHLRLFSIYGTGDHRNSLVSTCIRNLLEDKEVIFGKCTQLWNYLYVTDCASAIADLAQCKFMSGRHEEAHVVNIASDTTRVLKDFVLDIENVLGKKGKVLFTGKNDRKEGIPYLNPSIEKLKRLTGFKAGVDFNKGIQLIRDAMLSER</sequence>
<proteinExistence type="predicted"/>
<dbReference type="RefSeq" id="WP_005541517.1">
    <property type="nucleotide sequence ID" value="NZ_JH378835.1"/>
</dbReference>
<dbReference type="PANTHER" id="PTHR43245:SF13">
    <property type="entry name" value="UDP-D-APIOSE_UDP-D-XYLOSE SYNTHASE 2"/>
    <property type="match status" value="1"/>
</dbReference>
<dbReference type="InterPro" id="IPR036291">
    <property type="entry name" value="NAD(P)-bd_dom_sf"/>
</dbReference>
<reference evidence="2 3" key="1">
    <citation type="submission" date="2011-08" db="EMBL/GenBank/DDBJ databases">
        <title>The Genome Sequence of Johnsonella ignava ATCC 51276.</title>
        <authorList>
            <consortium name="The Broad Institute Genome Sequencing Platform"/>
            <person name="Earl A."/>
            <person name="Ward D."/>
            <person name="Feldgarden M."/>
            <person name="Gevers D."/>
            <person name="Izard J."/>
            <person name="Blanton J.M."/>
            <person name="Baranova O.V."/>
            <person name="Dewhirst F.E."/>
            <person name="Young S.K."/>
            <person name="Zeng Q."/>
            <person name="Gargeya S."/>
            <person name="Fitzgerald M."/>
            <person name="Haas B."/>
            <person name="Abouelleil A."/>
            <person name="Alvarado L."/>
            <person name="Arachchi H.M."/>
            <person name="Berlin A."/>
            <person name="Brown A."/>
            <person name="Chapman S.B."/>
            <person name="Chen Z."/>
            <person name="Dunbar C."/>
            <person name="Freedman E."/>
            <person name="Gearin G."/>
            <person name="Gellesch M."/>
            <person name="Goldberg J."/>
            <person name="Griggs A."/>
            <person name="Gujja S."/>
            <person name="Heiman D."/>
            <person name="Howarth C."/>
            <person name="Larson L."/>
            <person name="Lui A."/>
            <person name="MacDonald P.J.P."/>
            <person name="Montmayeur A."/>
            <person name="Murphy C."/>
            <person name="Neiman D."/>
            <person name="Pearson M."/>
            <person name="Priest M."/>
            <person name="Roberts A."/>
            <person name="Saif S."/>
            <person name="Shea T."/>
            <person name="Shenoy N."/>
            <person name="Sisk P."/>
            <person name="Stolte C."/>
            <person name="Sykes S."/>
            <person name="Wortman J."/>
            <person name="Nusbaum C."/>
            <person name="Birren B."/>
        </authorList>
    </citation>
    <scope>NUCLEOTIDE SEQUENCE [LARGE SCALE GENOMIC DNA]</scope>
    <source>
        <strain evidence="2 3">ATCC 51276</strain>
    </source>
</reference>
<protein>
    <recommendedName>
        <fullName evidence="1">NAD-dependent epimerase/dehydratase domain-containing protein</fullName>
    </recommendedName>
</protein>
<dbReference type="EMBL" id="ACZL01000029">
    <property type="protein sequence ID" value="EHI55116.1"/>
    <property type="molecule type" value="Genomic_DNA"/>
</dbReference>
<feature type="domain" description="NAD-dependent epimerase/dehydratase" evidence="1">
    <location>
        <begin position="3"/>
        <end position="230"/>
    </location>
</feature>
<evidence type="ECO:0000313" key="2">
    <source>
        <dbReference type="EMBL" id="EHI55116.1"/>
    </source>
</evidence>
<dbReference type="HOGENOM" id="CLU_007383_1_7_9"/>
<dbReference type="Gene3D" id="3.40.50.720">
    <property type="entry name" value="NAD(P)-binding Rossmann-like Domain"/>
    <property type="match status" value="1"/>
</dbReference>